<keyword evidence="11" id="KW-0472">Membrane</keyword>
<organism evidence="17 18">
    <name type="scientific">Fulvivirga kasyanovii</name>
    <dbReference type="NCBI Taxonomy" id="396812"/>
    <lineage>
        <taxon>Bacteria</taxon>
        <taxon>Pseudomonadati</taxon>
        <taxon>Bacteroidota</taxon>
        <taxon>Cytophagia</taxon>
        <taxon>Cytophagales</taxon>
        <taxon>Fulvivirgaceae</taxon>
        <taxon>Fulvivirga</taxon>
    </lineage>
</organism>
<name>A0ABW9RXV1_9BACT</name>
<dbReference type="Proteomes" id="UP000798808">
    <property type="component" value="Unassembled WGS sequence"/>
</dbReference>
<dbReference type="Gene3D" id="3.10.560.10">
    <property type="entry name" value="Outer membrane lipoprotein wza domain like"/>
    <property type="match status" value="1"/>
</dbReference>
<dbReference type="PROSITE" id="PS51257">
    <property type="entry name" value="PROKAR_LIPOPROTEIN"/>
    <property type="match status" value="1"/>
</dbReference>
<proteinExistence type="inferred from homology"/>
<keyword evidence="10" id="KW-0626">Porin</keyword>
<evidence type="ECO:0000256" key="12">
    <source>
        <dbReference type="ARBA" id="ARBA00023139"/>
    </source>
</evidence>
<keyword evidence="8" id="KW-0625">Polysaccharide transport</keyword>
<comment type="subcellular location">
    <subcellularLocation>
        <location evidence="1">Cell outer membrane</location>
        <topology evidence="1">Multi-pass membrane protein</topology>
    </subcellularLocation>
</comment>
<evidence type="ECO:0000256" key="8">
    <source>
        <dbReference type="ARBA" id="ARBA00023047"/>
    </source>
</evidence>
<dbReference type="InterPro" id="IPR049712">
    <property type="entry name" value="Poly_export"/>
</dbReference>
<evidence type="ECO:0000259" key="16">
    <source>
        <dbReference type="Pfam" id="PF22461"/>
    </source>
</evidence>
<evidence type="ECO:0000256" key="6">
    <source>
        <dbReference type="ARBA" id="ARBA00022692"/>
    </source>
</evidence>
<comment type="similarity">
    <text evidence="2">Belongs to the BexD/CtrA/VexA family.</text>
</comment>
<evidence type="ECO:0000256" key="14">
    <source>
        <dbReference type="ARBA" id="ARBA00023288"/>
    </source>
</evidence>
<dbReference type="Gene3D" id="3.30.1950.10">
    <property type="entry name" value="wza like domain"/>
    <property type="match status" value="1"/>
</dbReference>
<keyword evidence="18" id="KW-1185">Reference proteome</keyword>
<comment type="caution">
    <text evidence="17">The sequence shown here is derived from an EMBL/GenBank/DDBJ whole genome shotgun (WGS) entry which is preliminary data.</text>
</comment>
<evidence type="ECO:0000256" key="13">
    <source>
        <dbReference type="ARBA" id="ARBA00023237"/>
    </source>
</evidence>
<dbReference type="Pfam" id="PF02563">
    <property type="entry name" value="Poly_export"/>
    <property type="match status" value="1"/>
</dbReference>
<dbReference type="PANTHER" id="PTHR33619:SF3">
    <property type="entry name" value="POLYSACCHARIDE EXPORT PROTEIN GFCE-RELATED"/>
    <property type="match status" value="1"/>
</dbReference>
<accession>A0ABW9RXV1</accession>
<sequence>MQFNITKIIIVVTIAVFGSCKTQHLLMEPRAERDNSPAALDSVFLFDANYEYRIRKDDKVSISVWGQDELSVGSLYGIYNSNEVYGKWLLVDAGGNIELPKLGTMNVLNKTVIEVKQILKGKLSKWIVNPIVDVRVLNKQITVLGEVRDPKVIQVDKDNNTLLEVIAKCSGFDSYANLKYVKILRQAGEDVYIANINLTRSGQYFSRNIQVHPGDIVIVPSKSHKEFDKRVSTIIPFTTTITAAAILMGAL</sequence>
<keyword evidence="14" id="KW-0449">Lipoprotein</keyword>
<keyword evidence="3" id="KW-0813">Transport</keyword>
<evidence type="ECO:0000256" key="1">
    <source>
        <dbReference type="ARBA" id="ARBA00004571"/>
    </source>
</evidence>
<keyword evidence="12" id="KW-0564">Palmitate</keyword>
<keyword evidence="5" id="KW-0762">Sugar transport</keyword>
<evidence type="ECO:0000256" key="9">
    <source>
        <dbReference type="ARBA" id="ARBA00023065"/>
    </source>
</evidence>
<evidence type="ECO:0000256" key="11">
    <source>
        <dbReference type="ARBA" id="ARBA00023136"/>
    </source>
</evidence>
<evidence type="ECO:0000256" key="7">
    <source>
        <dbReference type="ARBA" id="ARBA00022729"/>
    </source>
</evidence>
<evidence type="ECO:0000256" key="3">
    <source>
        <dbReference type="ARBA" id="ARBA00022448"/>
    </source>
</evidence>
<gene>
    <name evidence="17" type="ORF">E1163_29295</name>
</gene>
<evidence type="ECO:0000256" key="10">
    <source>
        <dbReference type="ARBA" id="ARBA00023114"/>
    </source>
</evidence>
<dbReference type="PANTHER" id="PTHR33619">
    <property type="entry name" value="POLYSACCHARIDE EXPORT PROTEIN GFCE-RELATED"/>
    <property type="match status" value="1"/>
</dbReference>
<keyword evidence="4" id="KW-1134">Transmembrane beta strand</keyword>
<dbReference type="EMBL" id="SMLW01000678">
    <property type="protein sequence ID" value="MTI29092.1"/>
    <property type="molecule type" value="Genomic_DNA"/>
</dbReference>
<evidence type="ECO:0000256" key="4">
    <source>
        <dbReference type="ARBA" id="ARBA00022452"/>
    </source>
</evidence>
<evidence type="ECO:0000256" key="2">
    <source>
        <dbReference type="ARBA" id="ARBA00009450"/>
    </source>
</evidence>
<reference evidence="17 18" key="1">
    <citation type="submission" date="2019-02" db="EMBL/GenBank/DDBJ databases">
        <authorList>
            <person name="Goldberg S.R."/>
            <person name="Haltli B.A."/>
            <person name="Correa H."/>
            <person name="Russell K.G."/>
        </authorList>
    </citation>
    <scope>NUCLEOTIDE SEQUENCE [LARGE SCALE GENOMIC DNA]</scope>
    <source>
        <strain evidence="17 18">JCM 16186</strain>
    </source>
</reference>
<evidence type="ECO:0000259" key="15">
    <source>
        <dbReference type="Pfam" id="PF02563"/>
    </source>
</evidence>
<dbReference type="InterPro" id="IPR054765">
    <property type="entry name" value="SLBB_dom"/>
</dbReference>
<evidence type="ECO:0000313" key="17">
    <source>
        <dbReference type="EMBL" id="MTI29092.1"/>
    </source>
</evidence>
<dbReference type="Pfam" id="PF22461">
    <property type="entry name" value="SLBB_2"/>
    <property type="match status" value="1"/>
</dbReference>
<dbReference type="InterPro" id="IPR003715">
    <property type="entry name" value="Poly_export_N"/>
</dbReference>
<keyword evidence="9" id="KW-0406">Ion transport</keyword>
<dbReference type="RefSeq" id="WP_155177250.1">
    <property type="nucleotide sequence ID" value="NZ_BAAAFL010000010.1"/>
</dbReference>
<feature type="domain" description="SLBB" evidence="16">
    <location>
        <begin position="139"/>
        <end position="219"/>
    </location>
</feature>
<protein>
    <submittedName>
        <fullName evidence="17">Polysaccharide export protein</fullName>
    </submittedName>
</protein>
<keyword evidence="7" id="KW-0732">Signal</keyword>
<keyword evidence="6" id="KW-0812">Transmembrane</keyword>
<evidence type="ECO:0000256" key="5">
    <source>
        <dbReference type="ARBA" id="ARBA00022597"/>
    </source>
</evidence>
<feature type="domain" description="Polysaccharide export protein N-terminal" evidence="15">
    <location>
        <begin position="48"/>
        <end position="136"/>
    </location>
</feature>
<evidence type="ECO:0000313" key="18">
    <source>
        <dbReference type="Proteomes" id="UP000798808"/>
    </source>
</evidence>
<keyword evidence="13" id="KW-0998">Cell outer membrane</keyword>